<keyword evidence="2" id="KW-1185">Reference proteome</keyword>
<dbReference type="RefSeq" id="WP_146167200.1">
    <property type="nucleotide sequence ID" value="NZ_QBKQ01000002.1"/>
</dbReference>
<dbReference type="AlphaFoldDB" id="A0A2T6AHE1"/>
<proteinExistence type="predicted"/>
<sequence>MKILKNIFFICSAVLILLPGIVSFSHIFSEHSHKLCDNYAEHHYHLKSIDCDLHKFNKKSVYTFIFTDYSLVSEVTEVKEKFDYYSFLNDYEPLHFDLRGPPYFA</sequence>
<gene>
    <name evidence="1" type="ORF">C8P64_1755</name>
</gene>
<organism evidence="1 2">
    <name type="scientific">Christiangramia gaetbulicola</name>
    <dbReference type="NCBI Taxonomy" id="703340"/>
    <lineage>
        <taxon>Bacteria</taxon>
        <taxon>Pseudomonadati</taxon>
        <taxon>Bacteroidota</taxon>
        <taxon>Flavobacteriia</taxon>
        <taxon>Flavobacteriales</taxon>
        <taxon>Flavobacteriaceae</taxon>
        <taxon>Christiangramia</taxon>
    </lineage>
</organism>
<dbReference type="OrthoDB" id="1449138at2"/>
<dbReference type="Proteomes" id="UP000244174">
    <property type="component" value="Unassembled WGS sequence"/>
</dbReference>
<dbReference type="EMBL" id="QBKQ01000002">
    <property type="protein sequence ID" value="PTX43229.1"/>
    <property type="molecule type" value="Genomic_DNA"/>
</dbReference>
<reference evidence="1 2" key="1">
    <citation type="submission" date="2018-04" db="EMBL/GenBank/DDBJ databases">
        <title>Genomic Encyclopedia of Archaeal and Bacterial Type Strains, Phase II (KMG-II): from individual species to whole genera.</title>
        <authorList>
            <person name="Goeker M."/>
        </authorList>
    </citation>
    <scope>NUCLEOTIDE SEQUENCE [LARGE SCALE GENOMIC DNA]</scope>
    <source>
        <strain evidence="1 2">DSM 23082</strain>
    </source>
</reference>
<protein>
    <submittedName>
        <fullName evidence="1">Uncharacterized protein</fullName>
    </submittedName>
</protein>
<name>A0A2T6AHE1_9FLAO</name>
<accession>A0A2T6AHE1</accession>
<comment type="caution">
    <text evidence="1">The sequence shown here is derived from an EMBL/GenBank/DDBJ whole genome shotgun (WGS) entry which is preliminary data.</text>
</comment>
<evidence type="ECO:0000313" key="1">
    <source>
        <dbReference type="EMBL" id="PTX43229.1"/>
    </source>
</evidence>
<evidence type="ECO:0000313" key="2">
    <source>
        <dbReference type="Proteomes" id="UP000244174"/>
    </source>
</evidence>